<feature type="binding site" evidence="6">
    <location>
        <position position="428"/>
    </location>
    <ligand>
        <name>FAD</name>
        <dbReference type="ChEBI" id="CHEBI:57692"/>
    </ligand>
</feature>
<comment type="caution">
    <text evidence="8">The sequence shown here is derived from an EMBL/GenBank/DDBJ whole genome shotgun (WGS) entry which is preliminary data.</text>
</comment>
<feature type="binding site" evidence="6">
    <location>
        <begin position="399"/>
        <end position="400"/>
    </location>
    <ligand>
        <name>FAD</name>
        <dbReference type="ChEBI" id="CHEBI:57692"/>
    </ligand>
</feature>
<dbReference type="InterPro" id="IPR007867">
    <property type="entry name" value="GMC_OxRtase_C"/>
</dbReference>
<evidence type="ECO:0000256" key="2">
    <source>
        <dbReference type="ARBA" id="ARBA00010790"/>
    </source>
</evidence>
<dbReference type="AlphaFoldDB" id="A0AA38U0N0"/>
<proteinExistence type="inferred from homology"/>
<dbReference type="GO" id="GO:0016614">
    <property type="term" value="F:oxidoreductase activity, acting on CH-OH group of donors"/>
    <property type="evidence" value="ECO:0007669"/>
    <property type="project" value="InterPro"/>
</dbReference>
<dbReference type="SUPFAM" id="SSF51905">
    <property type="entry name" value="FAD/NAD(P)-binding domain"/>
    <property type="match status" value="1"/>
</dbReference>
<evidence type="ECO:0000313" key="9">
    <source>
        <dbReference type="Proteomes" id="UP001172457"/>
    </source>
</evidence>
<dbReference type="Pfam" id="PF00732">
    <property type="entry name" value="GMC_oxred_N"/>
    <property type="match status" value="1"/>
</dbReference>
<dbReference type="PROSITE" id="PS00624">
    <property type="entry name" value="GMC_OXRED_2"/>
    <property type="match status" value="1"/>
</dbReference>
<dbReference type="InterPro" id="IPR000172">
    <property type="entry name" value="GMC_OxRdtase_N"/>
</dbReference>
<evidence type="ECO:0000259" key="7">
    <source>
        <dbReference type="PROSITE" id="PS00624"/>
    </source>
</evidence>
<reference evidence="8" key="1">
    <citation type="submission" date="2023-03" db="EMBL/GenBank/DDBJ databases">
        <title>Chromosome-scale reference genome and RAD-based genetic map of yellow starthistle (Centaurea solstitialis) reveal putative structural variation and QTLs associated with invader traits.</title>
        <authorList>
            <person name="Reatini B."/>
            <person name="Cang F.A."/>
            <person name="Jiang Q."/>
            <person name="Mckibben M.T.W."/>
            <person name="Barker M.S."/>
            <person name="Rieseberg L.H."/>
            <person name="Dlugosch K.M."/>
        </authorList>
    </citation>
    <scope>NUCLEOTIDE SEQUENCE</scope>
    <source>
        <strain evidence="8">CAN-66</strain>
        <tissue evidence="8">Leaf</tissue>
    </source>
</reference>
<dbReference type="EMBL" id="JARYMX010000001">
    <property type="protein sequence ID" value="KAJ9566553.1"/>
    <property type="molecule type" value="Genomic_DNA"/>
</dbReference>
<accession>A0AA38U0N0</accession>
<keyword evidence="5 6" id="KW-0274">FAD</keyword>
<dbReference type="SUPFAM" id="SSF54373">
    <property type="entry name" value="FAD-linked reductases, C-terminal domain"/>
    <property type="match status" value="1"/>
</dbReference>
<dbReference type="PIRSF" id="PIRSF000137">
    <property type="entry name" value="Alcohol_oxidase"/>
    <property type="match status" value="1"/>
</dbReference>
<dbReference type="PANTHER" id="PTHR45968">
    <property type="entry name" value="OSJNBA0019K04.7 PROTEIN"/>
    <property type="match status" value="1"/>
</dbReference>
<organism evidence="8 9">
    <name type="scientific">Centaurea solstitialis</name>
    <name type="common">yellow star-thistle</name>
    <dbReference type="NCBI Taxonomy" id="347529"/>
    <lineage>
        <taxon>Eukaryota</taxon>
        <taxon>Viridiplantae</taxon>
        <taxon>Streptophyta</taxon>
        <taxon>Embryophyta</taxon>
        <taxon>Tracheophyta</taxon>
        <taxon>Spermatophyta</taxon>
        <taxon>Magnoliopsida</taxon>
        <taxon>eudicotyledons</taxon>
        <taxon>Gunneridae</taxon>
        <taxon>Pentapetalae</taxon>
        <taxon>asterids</taxon>
        <taxon>campanulids</taxon>
        <taxon>Asterales</taxon>
        <taxon>Asteraceae</taxon>
        <taxon>Carduoideae</taxon>
        <taxon>Cardueae</taxon>
        <taxon>Centaureinae</taxon>
        <taxon>Centaurea</taxon>
    </lineage>
</organism>
<dbReference type="Pfam" id="PF05199">
    <property type="entry name" value="GMC_oxred_C"/>
    <property type="match status" value="1"/>
</dbReference>
<dbReference type="Gene3D" id="3.50.50.60">
    <property type="entry name" value="FAD/NAD(P)-binding domain"/>
    <property type="match status" value="2"/>
</dbReference>
<gene>
    <name evidence="8" type="ORF">OSB04_002519</name>
</gene>
<evidence type="ECO:0000256" key="1">
    <source>
        <dbReference type="ARBA" id="ARBA00001974"/>
    </source>
</evidence>
<evidence type="ECO:0000256" key="3">
    <source>
        <dbReference type="ARBA" id="ARBA00022630"/>
    </source>
</evidence>
<comment type="similarity">
    <text evidence="2">Belongs to the GMC oxidoreductase family.</text>
</comment>
<comment type="cofactor">
    <cofactor evidence="1 6">
        <name>FAD</name>
        <dbReference type="ChEBI" id="CHEBI:57692"/>
    </cofactor>
</comment>
<name>A0AA38U0N0_9ASTR</name>
<feature type="binding site" evidence="6">
    <location>
        <position position="87"/>
    </location>
    <ligand>
        <name>FAD</name>
        <dbReference type="ChEBI" id="CHEBI:57692"/>
    </ligand>
</feature>
<dbReference type="PANTHER" id="PTHR45968:SF3">
    <property type="entry name" value="OS04G0573100 PROTEIN"/>
    <property type="match status" value="1"/>
</dbReference>
<evidence type="ECO:0000256" key="5">
    <source>
        <dbReference type="ARBA" id="ARBA00022827"/>
    </source>
</evidence>
<keyword evidence="3" id="KW-0285">Flavoprotein</keyword>
<keyword evidence="4" id="KW-0732">Signal</keyword>
<dbReference type="Gene3D" id="3.30.410.40">
    <property type="match status" value="2"/>
</dbReference>
<evidence type="ECO:0000256" key="4">
    <source>
        <dbReference type="ARBA" id="ARBA00022729"/>
    </source>
</evidence>
<dbReference type="InterPro" id="IPR051871">
    <property type="entry name" value="GMC_Oxidoreductase-Related"/>
</dbReference>
<feature type="domain" description="Glucose-methanol-choline oxidoreductase N-terminal" evidence="7">
    <location>
        <begin position="221"/>
        <end position="235"/>
    </location>
</feature>
<sequence length="477" mass="52337">MHEATKAPKISFYDYIVIGGGTTGIPIATTLSKAYSVLLLERGGSPYGNPNITNISNFGSTFSDHSPDSPSQPFISVDGVVNVRSHVLGGGTSINGGFYSHGEARFLKEANLMNERLINESYRWVERVMVFEPVLTKWQSAFRDALVEAGVTPENGFTYDHIIGTKVGGTIFDQNGHRHTAADLLQSRPTAYGVVYKDASGRKLKAYLKGGQMDEIILCAGALGSPQLLMLSGVGPKDQLHTHNIKLVLHHPLIGQGMTDNPTNLLFVPSPIPVAQSLVEIVGIKNSGNYIQMGGFIFEKVSFPHSNGDLKLQNRNPADNPSVTFNYFQKPYDLRKCVHGVKVILKAIESKAFSKFKYPNMTIQDILDLNMKLQTTFPIHANKSSSLEQYYKDNVKTIWHYHGGCQMGKVVDGDYKILGVDAIRVIDGSTLLNSPGCNPQASLLMLGRYMGVTILSKRLAIDRASQMMTKTIASYFA</sequence>
<keyword evidence="9" id="KW-1185">Reference proteome</keyword>
<protein>
    <recommendedName>
        <fullName evidence="7">Glucose-methanol-choline oxidoreductase N-terminal domain-containing protein</fullName>
    </recommendedName>
</protein>
<dbReference type="InterPro" id="IPR012132">
    <property type="entry name" value="GMC_OxRdtase"/>
</dbReference>
<dbReference type="GO" id="GO:0050660">
    <property type="term" value="F:flavin adenine dinucleotide binding"/>
    <property type="evidence" value="ECO:0007669"/>
    <property type="project" value="InterPro"/>
</dbReference>
<evidence type="ECO:0000256" key="6">
    <source>
        <dbReference type="PIRSR" id="PIRSR000137-2"/>
    </source>
</evidence>
<feature type="binding site" evidence="6">
    <location>
        <begin position="22"/>
        <end position="23"/>
    </location>
    <ligand>
        <name>FAD</name>
        <dbReference type="ChEBI" id="CHEBI:57692"/>
    </ligand>
</feature>
<evidence type="ECO:0000313" key="8">
    <source>
        <dbReference type="EMBL" id="KAJ9566553.1"/>
    </source>
</evidence>
<feature type="binding site" evidence="6">
    <location>
        <begin position="439"/>
        <end position="440"/>
    </location>
    <ligand>
        <name>FAD</name>
        <dbReference type="ChEBI" id="CHEBI:57692"/>
    </ligand>
</feature>
<dbReference type="InterPro" id="IPR036188">
    <property type="entry name" value="FAD/NAD-bd_sf"/>
</dbReference>
<dbReference type="Proteomes" id="UP001172457">
    <property type="component" value="Chromosome 1"/>
</dbReference>